<sequence>MNAPLKVFEAILAHHPMPRELCEEQDVYGNTPLHQLLLKLYKWPVLEQRGMVSLLLRAYPDALLVLNGDLLLPCSLYPLRPGLSLVVKTDNRLDHNNWKSVVDALTICCHRLSESPRTSSSSPPPPPPPTTDEGAQLFVRVYNTFKCTLQHALCRHVMSYVPATGVTGGGCDEITRPNSTGGLMERLGGGTKRSREFTLGDRFEEASVVPGEVGTFKKKIKSENWMED</sequence>
<comment type="caution">
    <text evidence="2">The sequence shown here is derived from an EMBL/GenBank/DDBJ whole genome shotgun (WGS) entry which is preliminary data.</text>
</comment>
<reference evidence="2" key="1">
    <citation type="submission" date="2022-07" db="EMBL/GenBank/DDBJ databases">
        <title>Genome analysis of Parmales, a sister group of diatoms, reveals the evolutionary specialization of diatoms from phago-mixotrophs to photoautotrophs.</title>
        <authorList>
            <person name="Ban H."/>
            <person name="Sato S."/>
            <person name="Yoshikawa S."/>
            <person name="Kazumasa Y."/>
            <person name="Nakamura Y."/>
            <person name="Ichinomiya M."/>
            <person name="Saitoh K."/>
            <person name="Sato N."/>
            <person name="Blanc-Mathieu R."/>
            <person name="Endo H."/>
            <person name="Kuwata A."/>
            <person name="Ogata H."/>
        </authorList>
    </citation>
    <scope>NUCLEOTIDE SEQUENCE</scope>
</reference>
<dbReference type="Proteomes" id="UP001165082">
    <property type="component" value="Unassembled WGS sequence"/>
</dbReference>
<protein>
    <submittedName>
        <fullName evidence="2">Uncharacterized protein</fullName>
    </submittedName>
</protein>
<organism evidence="2 3">
    <name type="scientific">Triparma retinervis</name>
    <dbReference type="NCBI Taxonomy" id="2557542"/>
    <lineage>
        <taxon>Eukaryota</taxon>
        <taxon>Sar</taxon>
        <taxon>Stramenopiles</taxon>
        <taxon>Ochrophyta</taxon>
        <taxon>Bolidophyceae</taxon>
        <taxon>Parmales</taxon>
        <taxon>Triparmaceae</taxon>
        <taxon>Triparma</taxon>
    </lineage>
</organism>
<gene>
    <name evidence="2" type="ORF">TrRE_jg3998</name>
</gene>
<evidence type="ECO:0000313" key="3">
    <source>
        <dbReference type="Proteomes" id="UP001165082"/>
    </source>
</evidence>
<name>A0A9W7E0R3_9STRA</name>
<dbReference type="OrthoDB" id="10463670at2759"/>
<dbReference type="EMBL" id="BRXZ01002416">
    <property type="protein sequence ID" value="GMH61668.1"/>
    <property type="molecule type" value="Genomic_DNA"/>
</dbReference>
<feature type="region of interest" description="Disordered" evidence="1">
    <location>
        <begin position="114"/>
        <end position="134"/>
    </location>
</feature>
<dbReference type="AlphaFoldDB" id="A0A9W7E0R3"/>
<keyword evidence="3" id="KW-1185">Reference proteome</keyword>
<evidence type="ECO:0000256" key="1">
    <source>
        <dbReference type="SAM" id="MobiDB-lite"/>
    </source>
</evidence>
<proteinExistence type="predicted"/>
<evidence type="ECO:0000313" key="2">
    <source>
        <dbReference type="EMBL" id="GMH61668.1"/>
    </source>
</evidence>
<accession>A0A9W7E0R3</accession>